<dbReference type="Proteomes" id="UP000245631">
    <property type="component" value="Unassembled WGS sequence"/>
</dbReference>
<dbReference type="InterPro" id="IPR036086">
    <property type="entry name" value="ParB/Sulfiredoxin_sf"/>
</dbReference>
<dbReference type="EMBL" id="QGGH01000009">
    <property type="protein sequence ID" value="PWJ88957.1"/>
    <property type="molecule type" value="Genomic_DNA"/>
</dbReference>
<dbReference type="SUPFAM" id="SSF110849">
    <property type="entry name" value="ParB/Sulfiredoxin"/>
    <property type="match status" value="1"/>
</dbReference>
<dbReference type="SMART" id="SM00470">
    <property type="entry name" value="ParB"/>
    <property type="match status" value="1"/>
</dbReference>
<evidence type="ECO:0000313" key="3">
    <source>
        <dbReference type="Proteomes" id="UP000245631"/>
    </source>
</evidence>
<accession>A0A8E2WBG4</accession>
<reference evidence="2 3" key="1">
    <citation type="submission" date="2018-05" db="EMBL/GenBank/DDBJ databases">
        <title>Genomic Encyclopedia of Type Strains, Phase IV (KMG-IV): sequencing the most valuable type-strain genomes for metagenomic binning, comparative biology and taxonomic classification.</title>
        <authorList>
            <person name="Goeker M."/>
        </authorList>
    </citation>
    <scope>NUCLEOTIDE SEQUENCE [LARGE SCALE GENOMIC DNA]</scope>
    <source>
        <strain evidence="2 3">DSM 2626</strain>
    </source>
</reference>
<dbReference type="InterPro" id="IPR003115">
    <property type="entry name" value="ParB_N"/>
</dbReference>
<evidence type="ECO:0000313" key="2">
    <source>
        <dbReference type="EMBL" id="PWJ88957.1"/>
    </source>
</evidence>
<feature type="domain" description="ParB-like N-terminal" evidence="1">
    <location>
        <begin position="37"/>
        <end position="113"/>
    </location>
</feature>
<dbReference type="Gene3D" id="3.90.1530.30">
    <property type="match status" value="1"/>
</dbReference>
<dbReference type="Pfam" id="PF02195">
    <property type="entry name" value="ParB_N"/>
    <property type="match status" value="1"/>
</dbReference>
<organism evidence="2 3">
    <name type="scientific">Rhizobium loti</name>
    <name type="common">Mesorhizobium loti</name>
    <dbReference type="NCBI Taxonomy" id="381"/>
    <lineage>
        <taxon>Bacteria</taxon>
        <taxon>Pseudomonadati</taxon>
        <taxon>Pseudomonadota</taxon>
        <taxon>Alphaproteobacteria</taxon>
        <taxon>Hyphomicrobiales</taxon>
        <taxon>Phyllobacteriaceae</taxon>
        <taxon>Mesorhizobium</taxon>
    </lineage>
</organism>
<proteinExistence type="predicted"/>
<gene>
    <name evidence="2" type="ORF">C8D77_109177</name>
</gene>
<protein>
    <submittedName>
        <fullName evidence="2">ParB-like nuclease family protein</fullName>
    </submittedName>
</protein>
<sequence>MTLGIVFVSRTLGRLHQTDYLRGGGVSATGVGMLRVQKVKVDEIYVPTARKKTLHPETVRHLAEDILENGMKTPIQVRHDGKRHILVEGLHRLEAAKWLGETEIEAYLVQAKRH</sequence>
<comment type="caution">
    <text evidence="2">The sequence shown here is derived from an EMBL/GenBank/DDBJ whole genome shotgun (WGS) entry which is preliminary data.</text>
</comment>
<name>A0A8E2WBG4_RHILI</name>
<evidence type="ECO:0000259" key="1">
    <source>
        <dbReference type="SMART" id="SM00470"/>
    </source>
</evidence>
<dbReference type="AlphaFoldDB" id="A0A8E2WBG4"/>